<feature type="binding site" evidence="14">
    <location>
        <position position="176"/>
    </location>
    <ligand>
        <name>substrate</name>
    </ligand>
</feature>
<keyword evidence="10 11" id="KW-0119">Carbohydrate metabolism</keyword>
<evidence type="ECO:0000256" key="8">
    <source>
        <dbReference type="ARBA" id="ARBA00022723"/>
    </source>
</evidence>
<evidence type="ECO:0000256" key="3">
    <source>
        <dbReference type="ARBA" id="ARBA00001941"/>
    </source>
</evidence>
<comment type="cofactor">
    <cofactor evidence="4">
        <name>Zn(2+)</name>
        <dbReference type="ChEBI" id="CHEBI:29105"/>
    </cofactor>
</comment>
<evidence type="ECO:0000256" key="1">
    <source>
        <dbReference type="ARBA" id="ARBA00001782"/>
    </source>
</evidence>
<evidence type="ECO:0000256" key="5">
    <source>
        <dbReference type="ARBA" id="ARBA00001954"/>
    </source>
</evidence>
<evidence type="ECO:0000313" key="15">
    <source>
        <dbReference type="EMBL" id="KPJ54250.1"/>
    </source>
</evidence>
<dbReference type="GO" id="GO:0004750">
    <property type="term" value="F:D-ribulose-phosphate 3-epimerase activity"/>
    <property type="evidence" value="ECO:0007669"/>
    <property type="project" value="UniProtKB-UniRule"/>
</dbReference>
<comment type="similarity">
    <text evidence="6 10 11">Belongs to the ribulose-phosphate 3-epimerase family.</text>
</comment>
<dbReference type="PANTHER" id="PTHR11749">
    <property type="entry name" value="RIBULOSE-5-PHOSPHATE-3-EPIMERASE"/>
    <property type="match status" value="1"/>
</dbReference>
<dbReference type="PROSITE" id="PS01085">
    <property type="entry name" value="RIBUL_P_3_EPIMER_1"/>
    <property type="match status" value="1"/>
</dbReference>
<comment type="cofactor">
    <cofactor evidence="3">
        <name>Co(2+)</name>
        <dbReference type="ChEBI" id="CHEBI:48828"/>
    </cofactor>
</comment>
<evidence type="ECO:0000256" key="4">
    <source>
        <dbReference type="ARBA" id="ARBA00001947"/>
    </source>
</evidence>
<dbReference type="NCBIfam" id="TIGR01163">
    <property type="entry name" value="rpe"/>
    <property type="match status" value="1"/>
</dbReference>
<proteinExistence type="inferred from homology"/>
<reference evidence="15 16" key="1">
    <citation type="journal article" date="2015" name="Microbiome">
        <title>Genomic resolution of linkages in carbon, nitrogen, and sulfur cycling among widespread estuary sediment bacteria.</title>
        <authorList>
            <person name="Baker B.J."/>
            <person name="Lazar C.S."/>
            <person name="Teske A.P."/>
            <person name="Dick G.J."/>
        </authorList>
    </citation>
    <scope>NUCLEOTIDE SEQUENCE [LARGE SCALE GENOMIC DNA]</scope>
    <source>
        <strain evidence="15">DG_24</strain>
    </source>
</reference>
<evidence type="ECO:0000256" key="7">
    <source>
        <dbReference type="ARBA" id="ARBA00013188"/>
    </source>
</evidence>
<feature type="active site" description="Proton donor" evidence="10 12">
    <location>
        <position position="174"/>
    </location>
</feature>
<feature type="binding site" evidence="10 13">
    <location>
        <position position="34"/>
    </location>
    <ligand>
        <name>a divalent metal cation</name>
        <dbReference type="ChEBI" id="CHEBI:60240"/>
    </ligand>
</feature>
<keyword evidence="9 10" id="KW-0413">Isomerase</keyword>
<evidence type="ECO:0000256" key="12">
    <source>
        <dbReference type="PIRSR" id="PIRSR001461-1"/>
    </source>
</evidence>
<dbReference type="PROSITE" id="PS01086">
    <property type="entry name" value="RIBUL_P_3_EPIMER_2"/>
    <property type="match status" value="1"/>
</dbReference>
<name>A0A0S7WVS7_UNCT6</name>
<feature type="binding site" evidence="10 13">
    <location>
        <position position="32"/>
    </location>
    <ligand>
        <name>a divalent metal cation</name>
        <dbReference type="ChEBI" id="CHEBI:60240"/>
    </ligand>
</feature>
<protein>
    <recommendedName>
        <fullName evidence="7 10">Ribulose-phosphate 3-epimerase</fullName>
        <ecNumber evidence="7 10">5.1.3.1</ecNumber>
    </recommendedName>
</protein>
<dbReference type="CDD" id="cd00429">
    <property type="entry name" value="RPE"/>
    <property type="match status" value="1"/>
</dbReference>
<dbReference type="Pfam" id="PF00834">
    <property type="entry name" value="Ribul_P_3_epim"/>
    <property type="match status" value="1"/>
</dbReference>
<dbReference type="Proteomes" id="UP000052008">
    <property type="component" value="Unassembled WGS sequence"/>
</dbReference>
<dbReference type="NCBIfam" id="NF004076">
    <property type="entry name" value="PRK05581.1-4"/>
    <property type="match status" value="1"/>
</dbReference>
<evidence type="ECO:0000256" key="11">
    <source>
        <dbReference type="PIRNR" id="PIRNR001461"/>
    </source>
</evidence>
<dbReference type="EMBL" id="LIZS01000005">
    <property type="protein sequence ID" value="KPJ54250.1"/>
    <property type="molecule type" value="Genomic_DNA"/>
</dbReference>
<feature type="binding site" evidence="10 13">
    <location>
        <position position="65"/>
    </location>
    <ligand>
        <name>a divalent metal cation</name>
        <dbReference type="ChEBI" id="CHEBI:60240"/>
    </ligand>
</feature>
<dbReference type="InterPro" id="IPR000056">
    <property type="entry name" value="Ribul_P_3_epim-like"/>
</dbReference>
<comment type="pathway">
    <text evidence="10">Carbohydrate degradation.</text>
</comment>
<organism evidence="15 16">
    <name type="scientific">candidate division TA06 bacterium DG_24</name>
    <dbReference type="NCBI Taxonomy" id="1703770"/>
    <lineage>
        <taxon>Bacteria</taxon>
        <taxon>Bacteria division TA06</taxon>
    </lineage>
</organism>
<dbReference type="STRING" id="1703770.AMJ39_01360"/>
<accession>A0A0S7WVS7</accession>
<dbReference type="FunFam" id="3.20.20.70:FF:000004">
    <property type="entry name" value="Ribulose-phosphate 3-epimerase"/>
    <property type="match status" value="1"/>
</dbReference>
<comment type="function">
    <text evidence="10">Catalyzes the reversible epimerization of D-ribulose 5-phosphate to D-xylulose 5-phosphate.</text>
</comment>
<feature type="binding site" evidence="10">
    <location>
        <begin position="174"/>
        <end position="176"/>
    </location>
    <ligand>
        <name>substrate</name>
    </ligand>
</feature>
<evidence type="ECO:0000256" key="9">
    <source>
        <dbReference type="ARBA" id="ARBA00023235"/>
    </source>
</evidence>
<feature type="binding site" evidence="10 13">
    <location>
        <position position="174"/>
    </location>
    <ligand>
        <name>a divalent metal cation</name>
        <dbReference type="ChEBI" id="CHEBI:60240"/>
    </ligand>
</feature>
<evidence type="ECO:0000256" key="6">
    <source>
        <dbReference type="ARBA" id="ARBA00009541"/>
    </source>
</evidence>
<sequence length="217" mass="23675">MPKVAASILSADFSRLKAEVEKAESAGVDLIHLDVMDGRFVDNATFDHTLVAKVDSWTSLPLDVHLMVADPGNWVQPMVEAGADYITIHYEACPEPRTVLSDIRRRGARAGIAVNPDTPTEQLASLFPEIDLLLIMSVQPGRAGQEFDRRVLAKMAETKRQIRAAGYEIELEVDGGVKPELARQLIEAGADILVAATAIFQADDMRRAIAGLKDEDV</sequence>
<dbReference type="Gene3D" id="3.20.20.70">
    <property type="entry name" value="Aldolase class I"/>
    <property type="match status" value="1"/>
</dbReference>
<dbReference type="GO" id="GO:0005737">
    <property type="term" value="C:cytoplasm"/>
    <property type="evidence" value="ECO:0007669"/>
    <property type="project" value="UniProtKB-ARBA"/>
</dbReference>
<dbReference type="GO" id="GO:0046872">
    <property type="term" value="F:metal ion binding"/>
    <property type="evidence" value="ECO:0007669"/>
    <property type="project" value="UniProtKB-UniRule"/>
</dbReference>
<gene>
    <name evidence="10" type="primary">rpe</name>
    <name evidence="15" type="ORF">AMJ39_01360</name>
</gene>
<dbReference type="PIRSF" id="PIRSF001461">
    <property type="entry name" value="RPE"/>
    <property type="match status" value="1"/>
</dbReference>
<dbReference type="EC" id="5.1.3.1" evidence="7 10"/>
<evidence type="ECO:0000313" key="16">
    <source>
        <dbReference type="Proteomes" id="UP000052008"/>
    </source>
</evidence>
<comment type="cofactor">
    <cofactor evidence="2">
        <name>Mn(2+)</name>
        <dbReference type="ChEBI" id="CHEBI:29035"/>
    </cofactor>
</comment>
<dbReference type="PATRIC" id="fig|1703770.3.peg.2076"/>
<feature type="binding site" evidence="10 14">
    <location>
        <position position="7"/>
    </location>
    <ligand>
        <name>substrate</name>
    </ligand>
</feature>
<keyword evidence="13" id="KW-0862">Zinc</keyword>
<dbReference type="InterPro" id="IPR013785">
    <property type="entry name" value="Aldolase_TIM"/>
</dbReference>
<keyword evidence="13" id="KW-0170">Cobalt</keyword>
<dbReference type="InterPro" id="IPR011060">
    <property type="entry name" value="RibuloseP-bd_barrel"/>
</dbReference>
<dbReference type="SUPFAM" id="SSF51366">
    <property type="entry name" value="Ribulose-phoshate binding barrel"/>
    <property type="match status" value="1"/>
</dbReference>
<keyword evidence="8 10" id="KW-0479">Metal-binding</keyword>
<dbReference type="AlphaFoldDB" id="A0A0S7WVS7"/>
<feature type="binding site" evidence="14">
    <location>
        <begin position="141"/>
        <end position="144"/>
    </location>
    <ligand>
        <name>substrate</name>
    </ligand>
</feature>
<evidence type="ECO:0000256" key="2">
    <source>
        <dbReference type="ARBA" id="ARBA00001936"/>
    </source>
</evidence>
<comment type="cofactor">
    <cofactor evidence="10 13">
        <name>a divalent metal cation</name>
        <dbReference type="ChEBI" id="CHEBI:60240"/>
    </cofactor>
    <text evidence="10 13">Binds 1 divalent metal cation per subunit.</text>
</comment>
<dbReference type="HAMAP" id="MF_02227">
    <property type="entry name" value="RPE"/>
    <property type="match status" value="1"/>
</dbReference>
<evidence type="ECO:0000256" key="10">
    <source>
        <dbReference type="HAMAP-Rule" id="MF_02227"/>
    </source>
</evidence>
<feature type="binding site" evidence="10 14">
    <location>
        <position position="65"/>
    </location>
    <ligand>
        <name>substrate</name>
    </ligand>
</feature>
<dbReference type="GO" id="GO:0019323">
    <property type="term" value="P:pentose catabolic process"/>
    <property type="evidence" value="ECO:0007669"/>
    <property type="project" value="UniProtKB-UniRule"/>
</dbReference>
<dbReference type="GO" id="GO:0006098">
    <property type="term" value="P:pentose-phosphate shunt"/>
    <property type="evidence" value="ECO:0007669"/>
    <property type="project" value="UniProtKB-UniRule"/>
</dbReference>
<feature type="active site" description="Proton acceptor" evidence="10 12">
    <location>
        <position position="34"/>
    </location>
</feature>
<comment type="cofactor">
    <cofactor evidence="5">
        <name>Fe(2+)</name>
        <dbReference type="ChEBI" id="CHEBI:29033"/>
    </cofactor>
</comment>
<dbReference type="InterPro" id="IPR026019">
    <property type="entry name" value="Ribul_P_3_epim"/>
</dbReference>
<evidence type="ECO:0000256" key="13">
    <source>
        <dbReference type="PIRSR" id="PIRSR001461-2"/>
    </source>
</evidence>
<comment type="caution">
    <text evidence="15">The sequence shown here is derived from an EMBL/GenBank/DDBJ whole genome shotgun (WGS) entry which is preliminary data.</text>
</comment>
<comment type="catalytic activity">
    <reaction evidence="1 10 11">
        <text>D-ribulose 5-phosphate = D-xylulose 5-phosphate</text>
        <dbReference type="Rhea" id="RHEA:13677"/>
        <dbReference type="ChEBI" id="CHEBI:57737"/>
        <dbReference type="ChEBI" id="CHEBI:58121"/>
        <dbReference type="EC" id="5.1.3.1"/>
    </reaction>
</comment>
<evidence type="ECO:0000256" key="14">
    <source>
        <dbReference type="PIRSR" id="PIRSR001461-3"/>
    </source>
</evidence>
<feature type="binding site" evidence="14">
    <location>
        <begin position="196"/>
        <end position="197"/>
    </location>
    <ligand>
        <name>substrate</name>
    </ligand>
</feature>
<keyword evidence="13" id="KW-0464">Manganese</keyword>
<comment type="caution">
    <text evidence="10">Lacks conserved residue(s) required for the propagation of feature annotation.</text>
</comment>